<dbReference type="RefSeq" id="WP_168936250.1">
    <property type="nucleotide sequence ID" value="NZ_JABAFY010000052.1"/>
</dbReference>
<dbReference type="AlphaFoldDB" id="A0A848CJB2"/>
<evidence type="ECO:0000313" key="1">
    <source>
        <dbReference type="EMBL" id="NME52949.1"/>
    </source>
</evidence>
<sequence>MTTDEHTTASMSEALRDLAKEMRSVAVSLPASVEKTAEQIELDPEKVRDFLIFFGDRR</sequence>
<dbReference type="Proteomes" id="UP000522333">
    <property type="component" value="Unassembled WGS sequence"/>
</dbReference>
<reference evidence="1 2" key="1">
    <citation type="submission" date="2020-04" db="EMBL/GenBank/DDBJ databases">
        <authorList>
            <person name="Hitch T.C.A."/>
            <person name="Wylensek D."/>
            <person name="Clavel T."/>
        </authorList>
    </citation>
    <scope>NUCLEOTIDE SEQUENCE [LARGE SCALE GENOMIC DNA]</scope>
    <source>
        <strain evidence="1 2">PG-251-APC-1</strain>
    </source>
</reference>
<name>A0A848CJB2_9BACT</name>
<evidence type="ECO:0000313" key="2">
    <source>
        <dbReference type="Proteomes" id="UP000522333"/>
    </source>
</evidence>
<comment type="caution">
    <text evidence="1">The sequence shown here is derived from an EMBL/GenBank/DDBJ whole genome shotgun (WGS) entry which is preliminary data.</text>
</comment>
<accession>A0A848CJB2</accession>
<dbReference type="EMBL" id="JABAFY010000052">
    <property type="protein sequence ID" value="NME52949.1"/>
    <property type="molecule type" value="Genomic_DNA"/>
</dbReference>
<protein>
    <submittedName>
        <fullName evidence="1">Uncharacterized protein</fullName>
    </submittedName>
</protein>
<proteinExistence type="predicted"/>
<gene>
    <name evidence="1" type="ORF">HF854_10585</name>
</gene>
<organism evidence="1 2">
    <name type="scientific">Desulfovibrio piger</name>
    <dbReference type="NCBI Taxonomy" id="901"/>
    <lineage>
        <taxon>Bacteria</taxon>
        <taxon>Pseudomonadati</taxon>
        <taxon>Thermodesulfobacteriota</taxon>
        <taxon>Desulfovibrionia</taxon>
        <taxon>Desulfovibrionales</taxon>
        <taxon>Desulfovibrionaceae</taxon>
        <taxon>Desulfovibrio</taxon>
    </lineage>
</organism>